<evidence type="ECO:0000313" key="2">
    <source>
        <dbReference type="EMBL" id="PBK94576.1"/>
    </source>
</evidence>
<proteinExistence type="predicted"/>
<evidence type="ECO:0000256" key="1">
    <source>
        <dbReference type="SAM" id="MobiDB-lite"/>
    </source>
</evidence>
<evidence type="ECO:0000313" key="3">
    <source>
        <dbReference type="Proteomes" id="UP000217790"/>
    </source>
</evidence>
<dbReference type="OrthoDB" id="3063930at2759"/>
<accession>A0A2H3E4G7</accession>
<dbReference type="AlphaFoldDB" id="A0A2H3E4G7"/>
<dbReference type="EMBL" id="KZ293653">
    <property type="protein sequence ID" value="PBK94576.1"/>
    <property type="molecule type" value="Genomic_DNA"/>
</dbReference>
<sequence length="358" mass="39242">MSSPLMPPIKTLTPVPEDDEMPKYEYFMQFDPIVYHQPYRTVMDLILPYWCNKDEYTGEEVADLLRQVYNHLSPHIAALEHKALIDSRVGVAIHNWVTRIHDTLPRQFCISNWHHTITHMAPEVRPSHVLTHLSPNVPFPGEDGFNMDDPPTPLESYLLQCAIPEGALLWSGLVANNKDFPGHVFDQFPTLLPDAAEDEEVIVFESPPKKESLSTPACPQATSSTTPALPVPPRSTHPQKTSISLVPPVANSPGVSPSPCNFPCMHTLSTILSLPVLPPSPLASHRAPPLWSSFSPVKPLGLYRRPTETTPIIPSQHATPAAQSTSLSCGLQDMASSIQDLCQALLTPSSGVGLCGSE</sequence>
<protein>
    <submittedName>
        <fullName evidence="2">Uncharacterized protein</fullName>
    </submittedName>
</protein>
<name>A0A2H3E4G7_ARMGA</name>
<reference evidence="3" key="1">
    <citation type="journal article" date="2017" name="Nat. Ecol. Evol.">
        <title>Genome expansion and lineage-specific genetic innovations in the forest pathogenic fungi Armillaria.</title>
        <authorList>
            <person name="Sipos G."/>
            <person name="Prasanna A.N."/>
            <person name="Walter M.C."/>
            <person name="O'Connor E."/>
            <person name="Balint B."/>
            <person name="Krizsan K."/>
            <person name="Kiss B."/>
            <person name="Hess J."/>
            <person name="Varga T."/>
            <person name="Slot J."/>
            <person name="Riley R."/>
            <person name="Boka B."/>
            <person name="Rigling D."/>
            <person name="Barry K."/>
            <person name="Lee J."/>
            <person name="Mihaltcheva S."/>
            <person name="LaButti K."/>
            <person name="Lipzen A."/>
            <person name="Waldron R."/>
            <person name="Moloney N.M."/>
            <person name="Sperisen C."/>
            <person name="Kredics L."/>
            <person name="Vagvoelgyi C."/>
            <person name="Patrignani A."/>
            <person name="Fitzpatrick D."/>
            <person name="Nagy I."/>
            <person name="Doyle S."/>
            <person name="Anderson J.B."/>
            <person name="Grigoriev I.V."/>
            <person name="Gueldener U."/>
            <person name="Muensterkoetter M."/>
            <person name="Nagy L.G."/>
        </authorList>
    </citation>
    <scope>NUCLEOTIDE SEQUENCE [LARGE SCALE GENOMIC DNA]</scope>
    <source>
        <strain evidence="3">Ar21-2</strain>
    </source>
</reference>
<dbReference type="Proteomes" id="UP000217790">
    <property type="component" value="Unassembled WGS sequence"/>
</dbReference>
<feature type="compositionally biased region" description="Polar residues" evidence="1">
    <location>
        <begin position="213"/>
        <end position="227"/>
    </location>
</feature>
<organism evidence="2 3">
    <name type="scientific">Armillaria gallica</name>
    <name type="common">Bulbous honey fungus</name>
    <name type="synonym">Armillaria bulbosa</name>
    <dbReference type="NCBI Taxonomy" id="47427"/>
    <lineage>
        <taxon>Eukaryota</taxon>
        <taxon>Fungi</taxon>
        <taxon>Dikarya</taxon>
        <taxon>Basidiomycota</taxon>
        <taxon>Agaricomycotina</taxon>
        <taxon>Agaricomycetes</taxon>
        <taxon>Agaricomycetidae</taxon>
        <taxon>Agaricales</taxon>
        <taxon>Marasmiineae</taxon>
        <taxon>Physalacriaceae</taxon>
        <taxon>Armillaria</taxon>
    </lineage>
</organism>
<keyword evidence="3" id="KW-1185">Reference proteome</keyword>
<dbReference type="OMA" id="HTITHMA"/>
<dbReference type="InParanoid" id="A0A2H3E4G7"/>
<gene>
    <name evidence="2" type="ORF">ARMGADRAFT_1078434</name>
</gene>
<feature type="region of interest" description="Disordered" evidence="1">
    <location>
        <begin position="206"/>
        <end position="241"/>
    </location>
</feature>